<dbReference type="EMBL" id="JACGWW010000001">
    <property type="protein sequence ID" value="MBA8811905.1"/>
    <property type="molecule type" value="Genomic_DNA"/>
</dbReference>
<evidence type="ECO:0000313" key="7">
    <source>
        <dbReference type="EMBL" id="MBA8811905.1"/>
    </source>
</evidence>
<dbReference type="PANTHER" id="PTHR46796">
    <property type="entry name" value="HTH-TYPE TRANSCRIPTIONAL ACTIVATOR RHAS-RELATED"/>
    <property type="match status" value="1"/>
</dbReference>
<feature type="compositionally biased region" description="Polar residues" evidence="4">
    <location>
        <begin position="1"/>
        <end position="15"/>
    </location>
</feature>
<reference evidence="6 8" key="1">
    <citation type="submission" date="2019-07" db="EMBL/GenBank/DDBJ databases">
        <title>Whole genome shotgun sequence of Frigoribacterium faeni NBRC 103066.</title>
        <authorList>
            <person name="Hosoyama A."/>
            <person name="Uohara A."/>
            <person name="Ohji S."/>
            <person name="Ichikawa N."/>
        </authorList>
    </citation>
    <scope>NUCLEOTIDE SEQUENCE [LARGE SCALE GENOMIC DNA]</scope>
    <source>
        <strain evidence="6 8">NBRC 103066</strain>
    </source>
</reference>
<protein>
    <submittedName>
        <fullName evidence="7">AraC-like DNA-binding protein</fullName>
    </submittedName>
</protein>
<evidence type="ECO:0000256" key="2">
    <source>
        <dbReference type="ARBA" id="ARBA00023125"/>
    </source>
</evidence>
<organism evidence="7 9">
    <name type="scientific">Frigoribacterium faeni</name>
    <dbReference type="NCBI Taxonomy" id="145483"/>
    <lineage>
        <taxon>Bacteria</taxon>
        <taxon>Bacillati</taxon>
        <taxon>Actinomycetota</taxon>
        <taxon>Actinomycetes</taxon>
        <taxon>Micrococcales</taxon>
        <taxon>Microbacteriaceae</taxon>
        <taxon>Frigoribacterium</taxon>
    </lineage>
</organism>
<sequence length="342" mass="37855">MATTDTRQQTPSSTGRLLADPVVSPTADPAVFHRDAWSGTDMDEARRQLEAALDGRGFRARPGPSAFSFRFASAGDARLSLQTGTFQGHIQGVIPWSRDYVVSWFQVGSVTIDYPRGQLSSMGDRPFLTPTETSYSFSMTPHRHGIVHIDATFLEDVAAQRDGRPSQRVVFDYHAVPSDERLAAWRRTLGETTPIIVSPQTTAVDRLAAQTALAEALLDLFPWQAVDVPATIRTERTRRLRLAAEFVQTHVERAITAVDVAAAVDMHPRSLQQQMSDHLGTSPTAYIRHVRLDRARQDLLAAAPGDVLVSDVARRWGFANLGRFSAAYAERFGEYPRDTLAR</sequence>
<dbReference type="InterPro" id="IPR009057">
    <property type="entry name" value="Homeodomain-like_sf"/>
</dbReference>
<dbReference type="SMART" id="SM00342">
    <property type="entry name" value="HTH_ARAC"/>
    <property type="match status" value="1"/>
</dbReference>
<evidence type="ECO:0000313" key="8">
    <source>
        <dbReference type="Proteomes" id="UP000321154"/>
    </source>
</evidence>
<dbReference type="RefSeq" id="WP_167627399.1">
    <property type="nucleotide sequence ID" value="NZ_BAAAHR010000010.1"/>
</dbReference>
<evidence type="ECO:0000313" key="9">
    <source>
        <dbReference type="Proteomes" id="UP000522688"/>
    </source>
</evidence>
<dbReference type="SUPFAM" id="SSF46689">
    <property type="entry name" value="Homeodomain-like"/>
    <property type="match status" value="1"/>
</dbReference>
<reference evidence="7 9" key="2">
    <citation type="submission" date="2020-07" db="EMBL/GenBank/DDBJ databases">
        <title>Sequencing the genomes of 1000 actinobacteria strains.</title>
        <authorList>
            <person name="Klenk H.-P."/>
        </authorList>
    </citation>
    <scope>NUCLEOTIDE SEQUENCE [LARGE SCALE GENOMIC DNA]</scope>
    <source>
        <strain evidence="7 9">DSM 10309</strain>
    </source>
</reference>
<dbReference type="InterPro" id="IPR018060">
    <property type="entry name" value="HTH_AraC"/>
</dbReference>
<gene>
    <name evidence="7" type="ORF">FB463_000129</name>
    <name evidence="6" type="ORF">FFA01_29500</name>
</gene>
<dbReference type="InterPro" id="IPR050204">
    <property type="entry name" value="AraC_XylS_family_regulators"/>
</dbReference>
<feature type="domain" description="HTH araC/xylS-type" evidence="5">
    <location>
        <begin position="241"/>
        <end position="342"/>
    </location>
</feature>
<accession>A0A7W3PH38</accession>
<keyword evidence="3" id="KW-0804">Transcription</keyword>
<proteinExistence type="predicted"/>
<feature type="region of interest" description="Disordered" evidence="4">
    <location>
        <begin position="1"/>
        <end position="22"/>
    </location>
</feature>
<comment type="caution">
    <text evidence="7">The sequence shown here is derived from an EMBL/GenBank/DDBJ whole genome shotgun (WGS) entry which is preliminary data.</text>
</comment>
<evidence type="ECO:0000256" key="1">
    <source>
        <dbReference type="ARBA" id="ARBA00023015"/>
    </source>
</evidence>
<dbReference type="AlphaFoldDB" id="A0A7W3PH38"/>
<dbReference type="PANTHER" id="PTHR46796:SF12">
    <property type="entry name" value="HTH-TYPE DNA-BINDING TRANSCRIPTIONAL ACTIVATOR EUTR"/>
    <property type="match status" value="1"/>
</dbReference>
<keyword evidence="1" id="KW-0805">Transcription regulation</keyword>
<evidence type="ECO:0000256" key="4">
    <source>
        <dbReference type="SAM" id="MobiDB-lite"/>
    </source>
</evidence>
<dbReference type="GO" id="GO:0003700">
    <property type="term" value="F:DNA-binding transcription factor activity"/>
    <property type="evidence" value="ECO:0007669"/>
    <property type="project" value="InterPro"/>
</dbReference>
<dbReference type="Pfam" id="PF12833">
    <property type="entry name" value="HTH_18"/>
    <property type="match status" value="1"/>
</dbReference>
<dbReference type="GO" id="GO:0043565">
    <property type="term" value="F:sequence-specific DNA binding"/>
    <property type="evidence" value="ECO:0007669"/>
    <property type="project" value="InterPro"/>
</dbReference>
<keyword evidence="8" id="KW-1185">Reference proteome</keyword>
<dbReference type="Proteomes" id="UP000321154">
    <property type="component" value="Unassembled WGS sequence"/>
</dbReference>
<evidence type="ECO:0000313" key="6">
    <source>
        <dbReference type="EMBL" id="GEK84641.1"/>
    </source>
</evidence>
<dbReference type="PROSITE" id="PS01124">
    <property type="entry name" value="HTH_ARAC_FAMILY_2"/>
    <property type="match status" value="1"/>
</dbReference>
<dbReference type="Gene3D" id="1.10.10.60">
    <property type="entry name" value="Homeodomain-like"/>
    <property type="match status" value="1"/>
</dbReference>
<evidence type="ECO:0000259" key="5">
    <source>
        <dbReference type="PROSITE" id="PS01124"/>
    </source>
</evidence>
<dbReference type="EMBL" id="BJUV01000047">
    <property type="protein sequence ID" value="GEK84641.1"/>
    <property type="molecule type" value="Genomic_DNA"/>
</dbReference>
<evidence type="ECO:0000256" key="3">
    <source>
        <dbReference type="ARBA" id="ARBA00023163"/>
    </source>
</evidence>
<dbReference type="Proteomes" id="UP000522688">
    <property type="component" value="Unassembled WGS sequence"/>
</dbReference>
<name>A0A7W3PH38_9MICO</name>
<keyword evidence="2 7" id="KW-0238">DNA-binding</keyword>